<reference evidence="2 3" key="1">
    <citation type="submission" date="2023-01" db="EMBL/GenBank/DDBJ databases">
        <title>Analysis of 21 Apiospora genomes using comparative genomics revels a genus with tremendous synthesis potential of carbohydrate active enzymes and secondary metabolites.</title>
        <authorList>
            <person name="Sorensen T."/>
        </authorList>
    </citation>
    <scope>NUCLEOTIDE SEQUENCE [LARGE SCALE GENOMIC DNA]</scope>
    <source>
        <strain evidence="2 3">CBS 117206</strain>
    </source>
</reference>
<evidence type="ECO:0000313" key="2">
    <source>
        <dbReference type="EMBL" id="KAK8095797.1"/>
    </source>
</evidence>
<dbReference type="PANTHER" id="PTHR28054:SF1">
    <property type="entry name" value="RNA POLYMERASE I-SPECIFIC TRANSCRIPTION INITIATION FACTOR RRN10"/>
    <property type="match status" value="1"/>
</dbReference>
<feature type="compositionally biased region" description="Polar residues" evidence="1">
    <location>
        <begin position="227"/>
        <end position="241"/>
    </location>
</feature>
<gene>
    <name evidence="2" type="ORF">PG999_013819</name>
</gene>
<dbReference type="AlphaFoldDB" id="A0AAW0Q7Z0"/>
<comment type="caution">
    <text evidence="2">The sequence shown here is derived from an EMBL/GenBank/DDBJ whole genome shotgun (WGS) entry which is preliminary data.</text>
</comment>
<dbReference type="EMBL" id="JAQQWP010000011">
    <property type="protein sequence ID" value="KAK8095797.1"/>
    <property type="molecule type" value="Genomic_DNA"/>
</dbReference>
<keyword evidence="3" id="KW-1185">Reference proteome</keyword>
<feature type="region of interest" description="Disordered" evidence="1">
    <location>
        <begin position="1"/>
        <end position="81"/>
    </location>
</feature>
<dbReference type="GO" id="GO:0006360">
    <property type="term" value="P:transcription by RNA polymerase I"/>
    <property type="evidence" value="ECO:0007669"/>
    <property type="project" value="InterPro"/>
</dbReference>
<dbReference type="PANTHER" id="PTHR28054">
    <property type="entry name" value="RNA POLYMERASE I-SPECIFIC TRANSCRIPTION INITIATION FACTOR RRN10"/>
    <property type="match status" value="1"/>
</dbReference>
<name>A0AAW0Q7Z0_9PEZI</name>
<dbReference type="InterPro" id="IPR022793">
    <property type="entry name" value="Rrn10"/>
</dbReference>
<protein>
    <submittedName>
        <fullName evidence="2">Membrane protein</fullName>
    </submittedName>
</protein>
<evidence type="ECO:0000256" key="1">
    <source>
        <dbReference type="SAM" id="MobiDB-lite"/>
    </source>
</evidence>
<feature type="compositionally biased region" description="Basic and acidic residues" evidence="1">
    <location>
        <begin position="72"/>
        <end position="81"/>
    </location>
</feature>
<proteinExistence type="predicted"/>
<dbReference type="Proteomes" id="UP001392437">
    <property type="component" value="Unassembled WGS sequence"/>
</dbReference>
<feature type="compositionally biased region" description="Polar residues" evidence="1">
    <location>
        <begin position="1"/>
        <end position="27"/>
    </location>
</feature>
<organism evidence="2 3">
    <name type="scientific">Apiospora kogelbergensis</name>
    <dbReference type="NCBI Taxonomy" id="1337665"/>
    <lineage>
        <taxon>Eukaryota</taxon>
        <taxon>Fungi</taxon>
        <taxon>Dikarya</taxon>
        <taxon>Ascomycota</taxon>
        <taxon>Pezizomycotina</taxon>
        <taxon>Sordariomycetes</taxon>
        <taxon>Xylariomycetidae</taxon>
        <taxon>Amphisphaeriales</taxon>
        <taxon>Apiosporaceae</taxon>
        <taxon>Apiospora</taxon>
    </lineage>
</organism>
<accession>A0AAW0Q7Z0</accession>
<feature type="region of interest" description="Disordered" evidence="1">
    <location>
        <begin position="219"/>
        <end position="241"/>
    </location>
</feature>
<evidence type="ECO:0000313" key="3">
    <source>
        <dbReference type="Proteomes" id="UP001392437"/>
    </source>
</evidence>
<sequence length="241" mass="25969">MAPSNSKRPRSRAQSTLLSDTETSSGPNVAEKKQKRRRRDANVYDAVAGRVTTTLPLEDVSDSDEATAAAPYRRDHSGRLRDPTLAPEEVLFRRIKAPIRFAEKDVYHQHEALPRGGRDVLPDSDMLKAIHGYASHFYAALGAAARGPGAAAATDGGGNSNIDEQSMDETALIAFGILLEEAARDTLGKRGDLVFTEGQKTTVGQEFSRDVIVGLLDADSLPRPKKTTNTAANSSGRGRIK</sequence>